<name>A0A2S2Q9P1_9HEMI</name>
<keyword evidence="1" id="KW-0472">Membrane</keyword>
<dbReference type="EMBL" id="GGMS01005243">
    <property type="protein sequence ID" value="MBY74446.1"/>
    <property type="molecule type" value="Transcribed_RNA"/>
</dbReference>
<sequence length="105" mass="12047">MSSLTLHSYLLVSDPFLRCLSILFCLPSGRFLFIFLIRTFFNTSPSALHTCPSHSRRLHVYESHILLLNFYTLISTLTMELSIGISPMSWIEKSIQGGEAKIFYQ</sequence>
<feature type="transmembrane region" description="Helical" evidence="1">
    <location>
        <begin position="65"/>
        <end position="85"/>
    </location>
</feature>
<reference evidence="2" key="1">
    <citation type="submission" date="2018-04" db="EMBL/GenBank/DDBJ databases">
        <title>Transcriptome assembly of Sipha flava.</title>
        <authorList>
            <person name="Scully E.D."/>
            <person name="Geib S.M."/>
            <person name="Palmer N.A."/>
            <person name="Koch K."/>
            <person name="Bradshaw J."/>
            <person name="Heng-Moss T."/>
            <person name="Sarath G."/>
        </authorList>
    </citation>
    <scope>NUCLEOTIDE SEQUENCE</scope>
</reference>
<organism evidence="2">
    <name type="scientific">Sipha flava</name>
    <name type="common">yellow sugarcane aphid</name>
    <dbReference type="NCBI Taxonomy" id="143950"/>
    <lineage>
        <taxon>Eukaryota</taxon>
        <taxon>Metazoa</taxon>
        <taxon>Ecdysozoa</taxon>
        <taxon>Arthropoda</taxon>
        <taxon>Hexapoda</taxon>
        <taxon>Insecta</taxon>
        <taxon>Pterygota</taxon>
        <taxon>Neoptera</taxon>
        <taxon>Paraneoptera</taxon>
        <taxon>Hemiptera</taxon>
        <taxon>Sternorrhyncha</taxon>
        <taxon>Aphidomorpha</taxon>
        <taxon>Aphidoidea</taxon>
        <taxon>Aphididae</taxon>
        <taxon>Sipha</taxon>
    </lineage>
</organism>
<accession>A0A2S2Q9P1</accession>
<evidence type="ECO:0000313" key="2">
    <source>
        <dbReference type="EMBL" id="MBY74446.1"/>
    </source>
</evidence>
<feature type="transmembrane region" description="Helical" evidence="1">
    <location>
        <begin position="20"/>
        <end position="41"/>
    </location>
</feature>
<proteinExistence type="predicted"/>
<protein>
    <submittedName>
        <fullName evidence="2">Uncharacterized protein</fullName>
    </submittedName>
</protein>
<keyword evidence="1" id="KW-1133">Transmembrane helix</keyword>
<keyword evidence="1" id="KW-0812">Transmembrane</keyword>
<gene>
    <name evidence="2" type="ORF">g.167903</name>
</gene>
<dbReference type="AlphaFoldDB" id="A0A2S2Q9P1"/>
<evidence type="ECO:0000256" key="1">
    <source>
        <dbReference type="SAM" id="Phobius"/>
    </source>
</evidence>